<dbReference type="EMBL" id="AOIV01000015">
    <property type="protein sequence ID" value="ELZ32024.1"/>
    <property type="molecule type" value="Genomic_DNA"/>
</dbReference>
<proteinExistence type="predicted"/>
<evidence type="ECO:0000313" key="2">
    <source>
        <dbReference type="Proteomes" id="UP000011513"/>
    </source>
</evidence>
<dbReference type="InParanoid" id="M0DD20"/>
<gene>
    <name evidence="1" type="ORF">C474_07657</name>
</gene>
<dbReference type="Proteomes" id="UP000011513">
    <property type="component" value="Unassembled WGS sequence"/>
</dbReference>
<reference evidence="1 2" key="1">
    <citation type="journal article" date="2014" name="PLoS Genet.">
        <title>Phylogenetically driven sequencing of extremely halophilic archaea reveals strategies for static and dynamic osmo-response.</title>
        <authorList>
            <person name="Becker E.A."/>
            <person name="Seitzer P.M."/>
            <person name="Tritt A."/>
            <person name="Larsen D."/>
            <person name="Krusor M."/>
            <person name="Yao A.I."/>
            <person name="Wu D."/>
            <person name="Madern D."/>
            <person name="Eisen J.A."/>
            <person name="Darling A.E."/>
            <person name="Facciotti M.T."/>
        </authorList>
    </citation>
    <scope>NUCLEOTIDE SEQUENCE [LARGE SCALE GENOMIC DNA]</scope>
    <source>
        <strain evidence="1 2">JCM 14848</strain>
    </source>
</reference>
<keyword evidence="2" id="KW-1185">Reference proteome</keyword>
<evidence type="ECO:0000313" key="1">
    <source>
        <dbReference type="EMBL" id="ELZ32024.1"/>
    </source>
</evidence>
<organism evidence="1 2">
    <name type="scientific">Halogeometricum pallidum JCM 14848</name>
    <dbReference type="NCBI Taxonomy" id="1227487"/>
    <lineage>
        <taxon>Archaea</taxon>
        <taxon>Methanobacteriati</taxon>
        <taxon>Methanobacteriota</taxon>
        <taxon>Stenosarchaea group</taxon>
        <taxon>Halobacteria</taxon>
        <taxon>Halobacteriales</taxon>
        <taxon>Haloferacaceae</taxon>
        <taxon>Halogeometricum</taxon>
    </lineage>
</organism>
<sequence length="40" mass="4431">MSDSDTDPHLDDIAVRDTWVSDAIYKPVQAMILDILSEGP</sequence>
<comment type="caution">
    <text evidence="1">The sequence shown here is derived from an EMBL/GenBank/DDBJ whole genome shotgun (WGS) entry which is preliminary data.</text>
</comment>
<accession>M0DD20</accession>
<protein>
    <submittedName>
        <fullName evidence="1">Putative transcriptional regulator</fullName>
    </submittedName>
</protein>
<dbReference type="AlphaFoldDB" id="M0DD20"/>
<name>M0DD20_HALPD</name>